<gene>
    <name evidence="3" type="ORF">CRT60_09995</name>
</gene>
<feature type="domain" description="Transposase Tn5-like N-terminal" evidence="2">
    <location>
        <begin position="6"/>
        <end position="64"/>
    </location>
</feature>
<evidence type="ECO:0000259" key="1">
    <source>
        <dbReference type="Pfam" id="PF02281"/>
    </source>
</evidence>
<dbReference type="PANTHER" id="PTHR37319:SF1">
    <property type="entry name" value="TRANSPOSASE TN5 DIMERISATION DOMAIN-CONTAINING PROTEIN"/>
    <property type="match status" value="1"/>
</dbReference>
<proteinExistence type="predicted"/>
<sequence length="473" mass="53040">MVTGANTWIEDELAGCRFGDERLERRLSTLLDQMAGAMGDSIPLACQDWANTKAAYRFFSNDRVSEGDILSGHFAATRQRVAATTGPLLVLQDTTEFSFQREHPEKIGQTCRVNSGQDKDGRFRMHTVCGLLMHASLAVTTEGLPLGLGAVKFWTRTKFKGTAALKRKINPTRVPIEEKESIRWLENLRRTTELFGDPGRCVHVGDRESDIYELFCLAQDLGTHFLVRTCVDRLALDGNTTVDAVMEEVAVQGVHAVPVRDAKGRVGTAEVELTYRSLRVLPPIGKQKRYPALILTVLHAREREEPADRPRIDWKLLTDLPVLAPEAAIETLRWYAMRWKIEVFHKILKSGCKVEEARLRSADRLVKLIAVYSLVSWRVFWMTMINRSAPDIDADIVFTDREQQVLDFLVPDKAPTLTGSNTLGIYLTKVAKLGGYLARRCDPPPGNTVMWRGMARLIDITLGSEIAPQLVGN</sequence>
<dbReference type="NCBIfam" id="NF033590">
    <property type="entry name" value="transpos_IS4_3"/>
    <property type="match status" value="1"/>
</dbReference>
<accession>A0A2B8BG23</accession>
<dbReference type="Gene3D" id="3.90.350.10">
    <property type="entry name" value="Transposase Inhibitor Protein From Tn5, Chain A, domain 1"/>
    <property type="match status" value="1"/>
</dbReference>
<dbReference type="OrthoDB" id="29815at2"/>
<evidence type="ECO:0000313" key="3">
    <source>
        <dbReference type="EMBL" id="PGH56845.1"/>
    </source>
</evidence>
<dbReference type="InterPro" id="IPR054836">
    <property type="entry name" value="Tn5_transposase"/>
</dbReference>
<dbReference type="InterPro" id="IPR003201">
    <property type="entry name" value="Transposase_Tn5"/>
</dbReference>
<protein>
    <submittedName>
        <fullName evidence="3">IS4 family transposase</fullName>
    </submittedName>
</protein>
<dbReference type="Proteomes" id="UP000225379">
    <property type="component" value="Unassembled WGS sequence"/>
</dbReference>
<dbReference type="AlphaFoldDB" id="A0A2B8BG23"/>
<dbReference type="EMBL" id="PDKW01000040">
    <property type="protein sequence ID" value="PGH56845.1"/>
    <property type="molecule type" value="Genomic_DNA"/>
</dbReference>
<keyword evidence="4" id="KW-1185">Reference proteome</keyword>
<dbReference type="InterPro" id="IPR014735">
    <property type="entry name" value="Transposase_Tn5-like_N"/>
</dbReference>
<dbReference type="InterPro" id="IPR012337">
    <property type="entry name" value="RNaseH-like_sf"/>
</dbReference>
<feature type="domain" description="Transposase Tn5 dimerisation" evidence="1">
    <location>
        <begin position="375"/>
        <end position="458"/>
    </location>
</feature>
<dbReference type="Pfam" id="PF14706">
    <property type="entry name" value="Tnp_DNA_bind"/>
    <property type="match status" value="1"/>
</dbReference>
<evidence type="ECO:0000313" key="4">
    <source>
        <dbReference type="Proteomes" id="UP000225379"/>
    </source>
</evidence>
<dbReference type="InterPro" id="IPR038215">
    <property type="entry name" value="TN5-like_N_sf"/>
</dbReference>
<organism evidence="3 4">
    <name type="scientific">Azospirillum palustre</name>
    <dbReference type="NCBI Taxonomy" id="2044885"/>
    <lineage>
        <taxon>Bacteria</taxon>
        <taxon>Pseudomonadati</taxon>
        <taxon>Pseudomonadota</taxon>
        <taxon>Alphaproteobacteria</taxon>
        <taxon>Rhodospirillales</taxon>
        <taxon>Azospirillaceae</taxon>
        <taxon>Azospirillum</taxon>
    </lineage>
</organism>
<dbReference type="InterPro" id="IPR047768">
    <property type="entry name" value="Tn5p-like"/>
</dbReference>
<dbReference type="RefSeq" id="WP_098736297.1">
    <property type="nucleotide sequence ID" value="NZ_PDKW01000040.1"/>
</dbReference>
<dbReference type="Pfam" id="PF02281">
    <property type="entry name" value="Dimer_Tnp_Tn5"/>
    <property type="match status" value="1"/>
</dbReference>
<reference evidence="4" key="1">
    <citation type="submission" date="2017-10" db="EMBL/GenBank/DDBJ databases">
        <authorList>
            <person name="Kravchenko I.K."/>
            <person name="Grouzdev D.S."/>
        </authorList>
    </citation>
    <scope>NUCLEOTIDE SEQUENCE [LARGE SCALE GENOMIC DNA]</scope>
    <source>
        <strain evidence="4">B2</strain>
    </source>
</reference>
<dbReference type="Gene3D" id="1.10.740.10">
    <property type="entry name" value="Transferase Inhibitor Protein From Tn5, Chain"/>
    <property type="match status" value="1"/>
</dbReference>
<dbReference type="InterPro" id="IPR014737">
    <property type="entry name" value="Transposase_Tn5-like_C"/>
</dbReference>
<dbReference type="SUPFAM" id="SSF53098">
    <property type="entry name" value="Ribonuclease H-like"/>
    <property type="match status" value="1"/>
</dbReference>
<comment type="caution">
    <text evidence="3">The sequence shown here is derived from an EMBL/GenBank/DDBJ whole genome shotgun (WGS) entry which is preliminary data.</text>
</comment>
<name>A0A2B8BG23_9PROT</name>
<evidence type="ECO:0000259" key="2">
    <source>
        <dbReference type="Pfam" id="PF14706"/>
    </source>
</evidence>
<dbReference type="Gene3D" id="1.10.246.40">
    <property type="entry name" value="Tn5 transposase, domain 1"/>
    <property type="match status" value="1"/>
</dbReference>
<dbReference type="PANTHER" id="PTHR37319">
    <property type="entry name" value="TRANSPOSASE"/>
    <property type="match status" value="1"/>
</dbReference>